<dbReference type="OMA" id="ERYSMFI"/>
<dbReference type="GO" id="GO:0071949">
    <property type="term" value="F:FAD binding"/>
    <property type="evidence" value="ECO:0007669"/>
    <property type="project" value="TreeGrafter"/>
</dbReference>
<reference evidence="13" key="2">
    <citation type="submission" date="2009-11" db="EMBL/GenBank/DDBJ databases">
        <title>The Genome Sequence of Allomyces macrogynus strain ATCC 38327.</title>
        <authorList>
            <consortium name="The Broad Institute Genome Sequencing Platform"/>
            <person name="Russ C."/>
            <person name="Cuomo C."/>
            <person name="Shea T."/>
            <person name="Young S.K."/>
            <person name="Zeng Q."/>
            <person name="Koehrsen M."/>
            <person name="Haas B."/>
            <person name="Borodovsky M."/>
            <person name="Guigo R."/>
            <person name="Alvarado L."/>
            <person name="Berlin A."/>
            <person name="Borenstein D."/>
            <person name="Chen Z."/>
            <person name="Engels R."/>
            <person name="Freedman E."/>
            <person name="Gellesch M."/>
            <person name="Goldberg J."/>
            <person name="Griggs A."/>
            <person name="Gujja S."/>
            <person name="Heiman D."/>
            <person name="Hepburn T."/>
            <person name="Howarth C."/>
            <person name="Jen D."/>
            <person name="Larson L."/>
            <person name="Lewis B."/>
            <person name="Mehta T."/>
            <person name="Park D."/>
            <person name="Pearson M."/>
            <person name="Roberts A."/>
            <person name="Saif S."/>
            <person name="Shenoy N."/>
            <person name="Sisk P."/>
            <person name="Stolte C."/>
            <person name="Sykes S."/>
            <person name="Walk T."/>
            <person name="White J."/>
            <person name="Yandava C."/>
            <person name="Burger G."/>
            <person name="Gray M.W."/>
            <person name="Holland P.W.H."/>
            <person name="King N."/>
            <person name="Lang F.B.F."/>
            <person name="Roger A.J."/>
            <person name="Ruiz-Trillo I."/>
            <person name="Lander E."/>
            <person name="Nusbaum C."/>
        </authorList>
    </citation>
    <scope>NUCLEOTIDE SEQUENCE [LARGE SCALE GENOMIC DNA]</scope>
    <source>
        <strain evidence="13">ATCC 38327</strain>
    </source>
</reference>
<evidence type="ECO:0000313" key="13">
    <source>
        <dbReference type="Proteomes" id="UP000054350"/>
    </source>
</evidence>
<dbReference type="AlphaFoldDB" id="A0A0L0SPW5"/>
<dbReference type="Proteomes" id="UP000054350">
    <property type="component" value="Unassembled WGS sequence"/>
</dbReference>
<evidence type="ECO:0000256" key="7">
    <source>
        <dbReference type="ARBA" id="ARBA00023002"/>
    </source>
</evidence>
<dbReference type="GO" id="GO:0005739">
    <property type="term" value="C:mitochondrion"/>
    <property type="evidence" value="ECO:0007669"/>
    <property type="project" value="UniProtKB-SubCell"/>
</dbReference>
<evidence type="ECO:0000256" key="5">
    <source>
        <dbReference type="ARBA" id="ARBA00022827"/>
    </source>
</evidence>
<evidence type="ECO:0000256" key="9">
    <source>
        <dbReference type="ARBA" id="ARBA00060891"/>
    </source>
</evidence>
<dbReference type="Gene3D" id="3.50.50.60">
    <property type="entry name" value="FAD/NAD(P)-binding domain"/>
    <property type="match status" value="2"/>
</dbReference>
<evidence type="ECO:0000256" key="3">
    <source>
        <dbReference type="ARBA" id="ARBA00022630"/>
    </source>
</evidence>
<evidence type="ECO:0000256" key="2">
    <source>
        <dbReference type="ARBA" id="ARBA00004173"/>
    </source>
</evidence>
<keyword evidence="13" id="KW-1185">Reference proteome</keyword>
<dbReference type="STRING" id="578462.A0A0L0SPW5"/>
<proteinExistence type="inferred from homology"/>
<reference evidence="12 13" key="1">
    <citation type="submission" date="2009-11" db="EMBL/GenBank/DDBJ databases">
        <title>Annotation of Allomyces macrogynus ATCC 38327.</title>
        <authorList>
            <consortium name="The Broad Institute Genome Sequencing Platform"/>
            <person name="Russ C."/>
            <person name="Cuomo C."/>
            <person name="Burger G."/>
            <person name="Gray M.W."/>
            <person name="Holland P.W.H."/>
            <person name="King N."/>
            <person name="Lang F.B.F."/>
            <person name="Roger A.J."/>
            <person name="Ruiz-Trillo I."/>
            <person name="Young S.K."/>
            <person name="Zeng Q."/>
            <person name="Gargeya S."/>
            <person name="Fitzgerald M."/>
            <person name="Haas B."/>
            <person name="Abouelleil A."/>
            <person name="Alvarado L."/>
            <person name="Arachchi H.M."/>
            <person name="Berlin A."/>
            <person name="Chapman S.B."/>
            <person name="Gearin G."/>
            <person name="Goldberg J."/>
            <person name="Griggs A."/>
            <person name="Gujja S."/>
            <person name="Hansen M."/>
            <person name="Heiman D."/>
            <person name="Howarth C."/>
            <person name="Larimer J."/>
            <person name="Lui A."/>
            <person name="MacDonald P.J.P."/>
            <person name="McCowen C."/>
            <person name="Montmayeur A."/>
            <person name="Murphy C."/>
            <person name="Neiman D."/>
            <person name="Pearson M."/>
            <person name="Priest M."/>
            <person name="Roberts A."/>
            <person name="Saif S."/>
            <person name="Shea T."/>
            <person name="Sisk P."/>
            <person name="Stolte C."/>
            <person name="Sykes S."/>
            <person name="Wortman J."/>
            <person name="Nusbaum C."/>
            <person name="Birren B."/>
        </authorList>
    </citation>
    <scope>NUCLEOTIDE SEQUENCE [LARGE SCALE GENOMIC DNA]</scope>
    <source>
        <strain evidence="12 13">ATCC 38327</strain>
    </source>
</reference>
<dbReference type="eggNOG" id="KOG3851">
    <property type="taxonomic scope" value="Eukaryota"/>
</dbReference>
<evidence type="ECO:0000256" key="6">
    <source>
        <dbReference type="ARBA" id="ARBA00022946"/>
    </source>
</evidence>
<dbReference type="FunFam" id="3.50.50.60:FF:000034">
    <property type="entry name" value="sulfide:quinone oxidoreductase, mitochondrial"/>
    <property type="match status" value="1"/>
</dbReference>
<keyword evidence="4" id="KW-0874">Quinone</keyword>
<dbReference type="InterPro" id="IPR023753">
    <property type="entry name" value="FAD/NAD-binding_dom"/>
</dbReference>
<evidence type="ECO:0000256" key="4">
    <source>
        <dbReference type="ARBA" id="ARBA00022719"/>
    </source>
</evidence>
<keyword evidence="3" id="KW-0285">Flavoprotein</keyword>
<comment type="similarity">
    <text evidence="9">Belongs to the SQRD family.</text>
</comment>
<evidence type="ECO:0000256" key="10">
    <source>
        <dbReference type="ARBA" id="ARBA00070160"/>
    </source>
</evidence>
<accession>A0A0L0SPW5</accession>
<comment type="subcellular location">
    <subcellularLocation>
        <location evidence="2">Mitochondrion</location>
    </subcellularLocation>
</comment>
<keyword evidence="6" id="KW-0809">Transit peptide</keyword>
<name>A0A0L0SPW5_ALLM3</name>
<comment type="cofactor">
    <cofactor evidence="1">
        <name>FAD</name>
        <dbReference type="ChEBI" id="CHEBI:57692"/>
    </cofactor>
</comment>
<feature type="domain" description="FAD/NAD(P)-binding" evidence="11">
    <location>
        <begin position="41"/>
        <end position="154"/>
    </location>
</feature>
<organism evidence="12 13">
    <name type="scientific">Allomyces macrogynus (strain ATCC 38327)</name>
    <name type="common">Allomyces javanicus var. macrogynus</name>
    <dbReference type="NCBI Taxonomy" id="578462"/>
    <lineage>
        <taxon>Eukaryota</taxon>
        <taxon>Fungi</taxon>
        <taxon>Fungi incertae sedis</taxon>
        <taxon>Blastocladiomycota</taxon>
        <taxon>Blastocladiomycetes</taxon>
        <taxon>Blastocladiales</taxon>
        <taxon>Blastocladiaceae</taxon>
        <taxon>Allomyces</taxon>
    </lineage>
</organism>
<dbReference type="EMBL" id="GG745344">
    <property type="protein sequence ID" value="KNE64439.1"/>
    <property type="molecule type" value="Genomic_DNA"/>
</dbReference>
<protein>
    <recommendedName>
        <fullName evidence="10">Sulfide:quinone oxidoreductase, mitochondrial</fullName>
    </recommendedName>
</protein>
<dbReference type="PANTHER" id="PTHR10632">
    <property type="entry name" value="SULFIDE:QUINONE OXIDOREDUCTASE"/>
    <property type="match status" value="1"/>
</dbReference>
<evidence type="ECO:0000256" key="1">
    <source>
        <dbReference type="ARBA" id="ARBA00001974"/>
    </source>
</evidence>
<dbReference type="GO" id="GO:0070224">
    <property type="term" value="F:sulfide:quinone oxidoreductase activity"/>
    <property type="evidence" value="ECO:0007669"/>
    <property type="project" value="TreeGrafter"/>
</dbReference>
<dbReference type="InterPro" id="IPR015904">
    <property type="entry name" value="Sulphide_quinone_reductase"/>
</dbReference>
<dbReference type="Pfam" id="PF07992">
    <property type="entry name" value="Pyr_redox_2"/>
    <property type="match status" value="1"/>
</dbReference>
<dbReference type="VEuPathDB" id="FungiDB:AMAG_09461"/>
<dbReference type="PANTHER" id="PTHR10632:SF2">
    <property type="entry name" value="SULFIDE:QUINONE OXIDOREDUCTASE, MITOCHONDRIAL"/>
    <property type="match status" value="1"/>
</dbReference>
<keyword evidence="8" id="KW-0496">Mitochondrion</keyword>
<keyword evidence="5" id="KW-0274">FAD</keyword>
<dbReference type="InterPro" id="IPR036188">
    <property type="entry name" value="FAD/NAD-bd_sf"/>
</dbReference>
<dbReference type="OrthoDB" id="5376590at2759"/>
<evidence type="ECO:0000259" key="11">
    <source>
        <dbReference type="Pfam" id="PF07992"/>
    </source>
</evidence>
<gene>
    <name evidence="12" type="ORF">AMAG_09461</name>
</gene>
<sequence>MIRNLVLRAPAAHRQSAAVAARRALASVAASRPSVPAHNHYRVVVVGAGTAGLAVAHQLGEVLKGDKLAIVDPSPVHYNQPLWTFVGAGIKPFADSVRPTAHLIPSSFQWLPHAVARIDPTNQHVHLADRGTLSYDYLVVAPGLTLRWDKISGLAEAIADPAESGVVSNYHADAVRSTWPAVQALKRGRALFTMPSTPIKCAGAPQKIAYLAEEHWRQNGHNVAVTYLAGGPKIFAIDKYAAALTDVCKSRGIETRLGHELVAVDASNRIATFRRAADNEEVKLQYDLLHATPQMAAPAFLADSQLTDAAGFVAVDRETLQHGTFPSVFALGDASSVPTSKTAAAAAAQAPIAVANILAHMSGKALPARYDGYTSCPLVTGRKSLILAEFSGFTAQPMETFPVDQAVERASMFHLTAHVLPEVYWHGLVNRGWWKGPKPVREWFAKWATASDKVEKVAA</sequence>
<dbReference type="SUPFAM" id="SSF51905">
    <property type="entry name" value="FAD/NAD(P)-binding domain"/>
    <property type="match status" value="1"/>
</dbReference>
<dbReference type="GO" id="GO:0070221">
    <property type="term" value="P:sulfide oxidation, using sulfide:quinone oxidoreductase"/>
    <property type="evidence" value="ECO:0007669"/>
    <property type="project" value="TreeGrafter"/>
</dbReference>
<keyword evidence="7" id="KW-0560">Oxidoreductase</keyword>
<evidence type="ECO:0000256" key="8">
    <source>
        <dbReference type="ARBA" id="ARBA00023128"/>
    </source>
</evidence>
<dbReference type="GO" id="GO:0048038">
    <property type="term" value="F:quinone binding"/>
    <property type="evidence" value="ECO:0007669"/>
    <property type="project" value="UniProtKB-KW"/>
</dbReference>
<evidence type="ECO:0000313" key="12">
    <source>
        <dbReference type="EMBL" id="KNE64439.1"/>
    </source>
</evidence>